<feature type="compositionally biased region" description="Gly residues" evidence="4">
    <location>
        <begin position="654"/>
        <end position="666"/>
    </location>
</feature>
<feature type="region of interest" description="Disordered" evidence="4">
    <location>
        <begin position="191"/>
        <end position="210"/>
    </location>
</feature>
<gene>
    <name evidence="5" type="ORF">CYLTODRAFT_402766</name>
</gene>
<dbReference type="GO" id="GO:0005730">
    <property type="term" value="C:nucleolus"/>
    <property type="evidence" value="ECO:0007669"/>
    <property type="project" value="TreeGrafter"/>
</dbReference>
<dbReference type="GO" id="GO:0030691">
    <property type="term" value="C:Noc2p-Noc3p complex"/>
    <property type="evidence" value="ECO:0007669"/>
    <property type="project" value="TreeGrafter"/>
</dbReference>
<feature type="region of interest" description="Disordered" evidence="4">
    <location>
        <begin position="761"/>
        <end position="798"/>
    </location>
</feature>
<feature type="compositionally biased region" description="Basic and acidic residues" evidence="4">
    <location>
        <begin position="61"/>
        <end position="76"/>
    </location>
</feature>
<dbReference type="STRING" id="1314674.A0A0D7B2K0"/>
<keyword evidence="6" id="KW-1185">Reference proteome</keyword>
<name>A0A0D7B2K0_9AGAR</name>
<dbReference type="PANTHER" id="PTHR12687">
    <property type="entry name" value="NUCLEOLAR COMPLEX 2 AND RAD4-RELATED"/>
    <property type="match status" value="1"/>
</dbReference>
<evidence type="ECO:0000256" key="2">
    <source>
        <dbReference type="ARBA" id="ARBA00005907"/>
    </source>
</evidence>
<feature type="compositionally biased region" description="Basic and acidic residues" evidence="4">
    <location>
        <begin position="371"/>
        <end position="383"/>
    </location>
</feature>
<feature type="region of interest" description="Disordered" evidence="4">
    <location>
        <begin position="1"/>
        <end position="144"/>
    </location>
</feature>
<organism evidence="5 6">
    <name type="scientific">Cylindrobasidium torrendii FP15055 ss-10</name>
    <dbReference type="NCBI Taxonomy" id="1314674"/>
    <lineage>
        <taxon>Eukaryota</taxon>
        <taxon>Fungi</taxon>
        <taxon>Dikarya</taxon>
        <taxon>Basidiomycota</taxon>
        <taxon>Agaricomycotina</taxon>
        <taxon>Agaricomycetes</taxon>
        <taxon>Agaricomycetidae</taxon>
        <taxon>Agaricales</taxon>
        <taxon>Marasmiineae</taxon>
        <taxon>Physalacriaceae</taxon>
        <taxon>Cylindrobasidium</taxon>
    </lineage>
</organism>
<dbReference type="Pfam" id="PF03715">
    <property type="entry name" value="Noc2"/>
    <property type="match status" value="1"/>
</dbReference>
<proteinExistence type="inferred from homology"/>
<evidence type="ECO:0000256" key="4">
    <source>
        <dbReference type="SAM" id="MobiDB-lite"/>
    </source>
</evidence>
<dbReference type="Proteomes" id="UP000054007">
    <property type="component" value="Unassembled WGS sequence"/>
</dbReference>
<feature type="compositionally biased region" description="Basic residues" evidence="4">
    <location>
        <begin position="667"/>
        <end position="680"/>
    </location>
</feature>
<feature type="region of interest" description="Disordered" evidence="4">
    <location>
        <begin position="654"/>
        <end position="684"/>
    </location>
</feature>
<comment type="similarity">
    <text evidence="2">Belongs to the NOC2 family.</text>
</comment>
<dbReference type="GO" id="GO:0042273">
    <property type="term" value="P:ribosomal large subunit biogenesis"/>
    <property type="evidence" value="ECO:0007669"/>
    <property type="project" value="TreeGrafter"/>
</dbReference>
<feature type="compositionally biased region" description="Acidic residues" evidence="4">
    <location>
        <begin position="766"/>
        <end position="783"/>
    </location>
</feature>
<evidence type="ECO:0000313" key="5">
    <source>
        <dbReference type="EMBL" id="KIY63741.1"/>
    </source>
</evidence>
<sequence>MPKPTKASKKFRASGGLQKTIESRRKAQAVRRAVQGRRRGAHKGAGAAAKHGGSGGAASGAREKHGRGEEEGHAASEEEDVDMEDAAGGKKGGKKMSVDAFLGGGFMDEDEDASSHAPSEDSDLDGEDLDAEGEGEEEDAEENFSDVDALDDDGEASAESHAAALAALSKTDPEFYAYLQENDRELLDFGVDGDEEGGSDEDGEEETKRTKPLTVEIIRGWQKALIEQKSLRALRKLLVAFRAAVHMHDEDQKLAWSFDSAAVYRKLITTALKYTPVVLAFHCPLSPKTGAPVQTPKLRTLQKLILSFFHNAMTLVEQVTDAKLLRVVVEESARVVGYVGSSRKSVKAYLRVCLGLVAARGDNDEGEEDGEGRGGGRGKGEEREGVRMAAMLAVRRLAQTSRATLDLVLKATYLTFLRTCKNTNAHTLGVITFMKNSGAELFALDTAAAYPLAFGYIRQLAILLRNAIKVKGKGQGQGKEGEKGKSEKAVWNWQYVHGVDFWVGVLVRCAAGGGGGEMKALVYPLVQVSLGALGVLPSARAFPFHLHILRSLVRLSSSSGGGAGGVYIPLAPYILALLLPSAKEKGSTLAPLDLDTSIRCPAQYAGTRVYGEGVRREAAWVLAVWMSAEGVCGSVAFPEVAGGVVRVLRRGVRGGGAASSSAGGGKGKGKGKKGAKKGGGAKHSADTKVLIERIEASAAWVQTLRASSLNLVPTGRDEVGVWEEELRGKVRRGESPLGRWVQVQGRVRERERERVERARVGRGEVLGDDVEDASEGEGSEGEGEGMGMDVDGSSDEEE</sequence>
<dbReference type="PANTHER" id="PTHR12687:SF4">
    <property type="entry name" value="NUCLEOLAR COMPLEX PROTEIN 2 HOMOLOG"/>
    <property type="match status" value="1"/>
</dbReference>
<accession>A0A0D7B2K0</accession>
<dbReference type="AlphaFoldDB" id="A0A0D7B2K0"/>
<dbReference type="GO" id="GO:0030690">
    <property type="term" value="C:Noc1p-Noc2p complex"/>
    <property type="evidence" value="ECO:0007669"/>
    <property type="project" value="TreeGrafter"/>
</dbReference>
<feature type="compositionally biased region" description="Basic residues" evidence="4">
    <location>
        <begin position="26"/>
        <end position="42"/>
    </location>
</feature>
<dbReference type="OrthoDB" id="10266662at2759"/>
<dbReference type="InterPro" id="IPR005343">
    <property type="entry name" value="Noc2"/>
</dbReference>
<dbReference type="EMBL" id="KN880676">
    <property type="protein sequence ID" value="KIY63741.1"/>
    <property type="molecule type" value="Genomic_DNA"/>
</dbReference>
<feature type="compositionally biased region" description="Basic residues" evidence="4">
    <location>
        <begin position="1"/>
        <end position="12"/>
    </location>
</feature>
<reference evidence="5 6" key="1">
    <citation type="journal article" date="2015" name="Fungal Genet. Biol.">
        <title>Evolution of novel wood decay mechanisms in Agaricales revealed by the genome sequences of Fistulina hepatica and Cylindrobasidium torrendii.</title>
        <authorList>
            <person name="Floudas D."/>
            <person name="Held B.W."/>
            <person name="Riley R."/>
            <person name="Nagy L.G."/>
            <person name="Koehler G."/>
            <person name="Ransdell A.S."/>
            <person name="Younus H."/>
            <person name="Chow J."/>
            <person name="Chiniquy J."/>
            <person name="Lipzen A."/>
            <person name="Tritt A."/>
            <person name="Sun H."/>
            <person name="Haridas S."/>
            <person name="LaButti K."/>
            <person name="Ohm R.A."/>
            <person name="Kues U."/>
            <person name="Blanchette R.A."/>
            <person name="Grigoriev I.V."/>
            <person name="Minto R.E."/>
            <person name="Hibbett D.S."/>
        </authorList>
    </citation>
    <scope>NUCLEOTIDE SEQUENCE [LARGE SCALE GENOMIC DNA]</scope>
    <source>
        <strain evidence="5 6">FP15055 ss-10</strain>
    </source>
</reference>
<evidence type="ECO:0000313" key="6">
    <source>
        <dbReference type="Proteomes" id="UP000054007"/>
    </source>
</evidence>
<feature type="compositionally biased region" description="Acidic residues" evidence="4">
    <location>
        <begin position="120"/>
        <end position="144"/>
    </location>
</feature>
<dbReference type="GO" id="GO:0005654">
    <property type="term" value="C:nucleoplasm"/>
    <property type="evidence" value="ECO:0007669"/>
    <property type="project" value="TreeGrafter"/>
</dbReference>
<keyword evidence="3" id="KW-0539">Nucleus</keyword>
<evidence type="ECO:0000256" key="1">
    <source>
        <dbReference type="ARBA" id="ARBA00004123"/>
    </source>
</evidence>
<feature type="region of interest" description="Disordered" evidence="4">
    <location>
        <begin position="364"/>
        <end position="383"/>
    </location>
</feature>
<comment type="subcellular location">
    <subcellularLocation>
        <location evidence="1">Nucleus</location>
    </subcellularLocation>
</comment>
<feature type="compositionally biased region" description="Acidic residues" evidence="4">
    <location>
        <begin position="191"/>
        <end position="205"/>
    </location>
</feature>
<protein>
    <submittedName>
        <fullName evidence="5">Noc2-domain-containing protein</fullName>
    </submittedName>
</protein>
<evidence type="ECO:0000256" key="3">
    <source>
        <dbReference type="ARBA" id="ARBA00023242"/>
    </source>
</evidence>